<proteinExistence type="predicted"/>
<feature type="region of interest" description="Disordered" evidence="1">
    <location>
        <begin position="1"/>
        <end position="24"/>
    </location>
</feature>
<sequence>MKLLSQTDTYPVTGRDPSPLPNRHSLARVQKDSEHDVNGHFTADSLVSTGTVVETTTPTPPPHAHPPAGSGNVPGTATGDTAEEEFDLDQVLMLAEQHNKILHGGYVSFKKGYQGKDKDIAAATTTTATATTTNTIQNRSRLSMTSERSLSESLSRTLTLEMLPSVATPVLPFGRISRDSSVTSLLKSVPLKNRIPTDHSTMTTKPTTMILSNQGNSNSHHNLQQLVNAGSNTDAETEENGTVVVREDRQTFDTLKEIPLLGMEGNMVSDEFLSIIPHDDEAEEEVLESEYEQEHDDKLTPLSMPFKSDEDGIKMFRPHDKHLLIDSSDDPSKRQDKTFTPSNQGGNESEDDFKYDDFQARMKQIQNA</sequence>
<feature type="compositionally biased region" description="Polar residues" evidence="1">
    <location>
        <begin position="1"/>
        <end position="10"/>
    </location>
</feature>
<feature type="compositionally biased region" description="Polar residues" evidence="1">
    <location>
        <begin position="338"/>
        <end position="347"/>
    </location>
</feature>
<evidence type="ECO:0000313" key="3">
    <source>
        <dbReference type="Proteomes" id="UP000023152"/>
    </source>
</evidence>
<keyword evidence="3" id="KW-1185">Reference proteome</keyword>
<feature type="region of interest" description="Disordered" evidence="1">
    <location>
        <begin position="290"/>
        <end position="368"/>
    </location>
</feature>
<dbReference type="AlphaFoldDB" id="X6NN11"/>
<dbReference type="Proteomes" id="UP000023152">
    <property type="component" value="Unassembled WGS sequence"/>
</dbReference>
<organism evidence="2 3">
    <name type="scientific">Reticulomyxa filosa</name>
    <dbReference type="NCBI Taxonomy" id="46433"/>
    <lineage>
        <taxon>Eukaryota</taxon>
        <taxon>Sar</taxon>
        <taxon>Rhizaria</taxon>
        <taxon>Retaria</taxon>
        <taxon>Foraminifera</taxon>
        <taxon>Monothalamids</taxon>
        <taxon>Reticulomyxidae</taxon>
        <taxon>Reticulomyxa</taxon>
    </lineage>
</organism>
<protein>
    <submittedName>
        <fullName evidence="2">Uncharacterized protein</fullName>
    </submittedName>
</protein>
<evidence type="ECO:0000313" key="2">
    <source>
        <dbReference type="EMBL" id="ETO27094.1"/>
    </source>
</evidence>
<feature type="non-terminal residue" evidence="2">
    <location>
        <position position="368"/>
    </location>
</feature>
<gene>
    <name evidence="2" type="ORF">RFI_10031</name>
</gene>
<comment type="caution">
    <text evidence="2">The sequence shown here is derived from an EMBL/GenBank/DDBJ whole genome shotgun (WGS) entry which is preliminary data.</text>
</comment>
<feature type="region of interest" description="Disordered" evidence="1">
    <location>
        <begin position="52"/>
        <end position="80"/>
    </location>
</feature>
<reference evidence="2 3" key="1">
    <citation type="journal article" date="2013" name="Curr. Biol.">
        <title>The Genome of the Foraminiferan Reticulomyxa filosa.</title>
        <authorList>
            <person name="Glockner G."/>
            <person name="Hulsmann N."/>
            <person name="Schleicher M."/>
            <person name="Noegel A.A."/>
            <person name="Eichinger L."/>
            <person name="Gallinger C."/>
            <person name="Pawlowski J."/>
            <person name="Sierra R."/>
            <person name="Euteneuer U."/>
            <person name="Pillet L."/>
            <person name="Moustafa A."/>
            <person name="Platzer M."/>
            <person name="Groth M."/>
            <person name="Szafranski K."/>
            <person name="Schliwa M."/>
        </authorList>
    </citation>
    <scope>NUCLEOTIDE SEQUENCE [LARGE SCALE GENOMIC DNA]</scope>
</reference>
<name>X6NN11_RETFI</name>
<accession>X6NN11</accession>
<dbReference type="EMBL" id="ASPP01007462">
    <property type="protein sequence ID" value="ETO27094.1"/>
    <property type="molecule type" value="Genomic_DNA"/>
</dbReference>
<evidence type="ECO:0000256" key="1">
    <source>
        <dbReference type="SAM" id="MobiDB-lite"/>
    </source>
</evidence>
<feature type="compositionally biased region" description="Basic and acidic residues" evidence="1">
    <location>
        <begin position="307"/>
        <end position="337"/>
    </location>
</feature>